<name>A0A6L9SHQ8_9ACTN</name>
<reference evidence="1 2" key="1">
    <citation type="submission" date="2020-02" db="EMBL/GenBank/DDBJ databases">
        <authorList>
            <person name="Li X.-J."/>
            <person name="Han X.-M."/>
        </authorList>
    </citation>
    <scope>NUCLEOTIDE SEQUENCE [LARGE SCALE GENOMIC DNA]</scope>
    <source>
        <strain evidence="1 2">CCTCC AB 2017055</strain>
    </source>
</reference>
<gene>
    <name evidence="1" type="ORF">G1H10_27145</name>
</gene>
<evidence type="ECO:0000313" key="1">
    <source>
        <dbReference type="EMBL" id="NEE03851.1"/>
    </source>
</evidence>
<dbReference type="AlphaFoldDB" id="A0A6L9SHQ8"/>
<evidence type="ECO:0008006" key="3">
    <source>
        <dbReference type="Google" id="ProtNLM"/>
    </source>
</evidence>
<dbReference type="Proteomes" id="UP000475214">
    <property type="component" value="Unassembled WGS sequence"/>
</dbReference>
<proteinExistence type="predicted"/>
<comment type="caution">
    <text evidence="1">The sequence shown here is derived from an EMBL/GenBank/DDBJ whole genome shotgun (WGS) entry which is preliminary data.</text>
</comment>
<organism evidence="1 2">
    <name type="scientific">Phytoactinopolyspora halotolerans</name>
    <dbReference type="NCBI Taxonomy" id="1981512"/>
    <lineage>
        <taxon>Bacteria</taxon>
        <taxon>Bacillati</taxon>
        <taxon>Actinomycetota</taxon>
        <taxon>Actinomycetes</taxon>
        <taxon>Jiangellales</taxon>
        <taxon>Jiangellaceae</taxon>
        <taxon>Phytoactinopolyspora</taxon>
    </lineage>
</organism>
<dbReference type="EMBL" id="JAAGOA010000026">
    <property type="protein sequence ID" value="NEE03851.1"/>
    <property type="molecule type" value="Genomic_DNA"/>
</dbReference>
<evidence type="ECO:0000313" key="2">
    <source>
        <dbReference type="Proteomes" id="UP000475214"/>
    </source>
</evidence>
<sequence length="155" mass="17343">MDDEIRVSVSLPLDSDGFLRRECPTCEREFKWFSHDEGDTDAELADQYFCPLCGVSADTDSWWTPAQLDHAQGMAGPQIDQIVQDSMADMFKGAKNIEFKPNRNFSLDLPTPEPLHEPDDMVIVEPPCHPNEPVKVPEDSTGHIHCLICGEPFAA</sequence>
<dbReference type="RefSeq" id="WP_163743872.1">
    <property type="nucleotide sequence ID" value="NZ_JAAGOA010000026.1"/>
</dbReference>
<protein>
    <recommendedName>
        <fullName evidence="3">TFIIB-type zinc ribbon-containing protein</fullName>
    </recommendedName>
</protein>
<accession>A0A6L9SHQ8</accession>
<keyword evidence="2" id="KW-1185">Reference proteome</keyword>